<organism evidence="3 4">
    <name type="scientific">Flavonifractor plautii</name>
    <name type="common">Fusobacterium plautii</name>
    <dbReference type="NCBI Taxonomy" id="292800"/>
    <lineage>
        <taxon>Bacteria</taxon>
        <taxon>Bacillati</taxon>
        <taxon>Bacillota</taxon>
        <taxon>Clostridia</taxon>
        <taxon>Eubacteriales</taxon>
        <taxon>Oscillospiraceae</taxon>
        <taxon>Flavonifractor</taxon>
    </lineage>
</organism>
<evidence type="ECO:0000313" key="5">
    <source>
        <dbReference type="Proteomes" id="UP000434475"/>
    </source>
</evidence>
<protein>
    <submittedName>
        <fullName evidence="3">Uncharacterized protein</fullName>
    </submittedName>
</protein>
<comment type="caution">
    <text evidence="3">The sequence shown here is derived from an EMBL/GenBank/DDBJ whole genome shotgun (WGS) entry which is preliminary data.</text>
</comment>
<dbReference type="RefSeq" id="WP_009261050.1">
    <property type="nucleotide sequence ID" value="NZ_CP084007.1"/>
</dbReference>
<keyword evidence="1" id="KW-0812">Transmembrane</keyword>
<evidence type="ECO:0000313" key="4">
    <source>
        <dbReference type="Proteomes" id="UP000429811"/>
    </source>
</evidence>
<evidence type="ECO:0000313" key="3">
    <source>
        <dbReference type="EMBL" id="MSB48385.1"/>
    </source>
</evidence>
<reference evidence="4 5" key="1">
    <citation type="journal article" date="2019" name="Nat. Med.">
        <title>A library of human gut bacterial isolates paired with longitudinal multiomics data enables mechanistic microbiome research.</title>
        <authorList>
            <person name="Poyet M."/>
            <person name="Groussin M."/>
            <person name="Gibbons S.M."/>
            <person name="Avila-Pacheco J."/>
            <person name="Jiang X."/>
            <person name="Kearney S.M."/>
            <person name="Perrotta A.R."/>
            <person name="Berdy B."/>
            <person name="Zhao S."/>
            <person name="Lieberman T.D."/>
            <person name="Swanson P.K."/>
            <person name="Smith M."/>
            <person name="Roesemann S."/>
            <person name="Alexander J.E."/>
            <person name="Rich S.A."/>
            <person name="Livny J."/>
            <person name="Vlamakis H."/>
            <person name="Clish C."/>
            <person name="Bullock K."/>
            <person name="Deik A."/>
            <person name="Scott J."/>
            <person name="Pierce K.A."/>
            <person name="Xavier R.J."/>
            <person name="Alm E.J."/>
        </authorList>
    </citation>
    <scope>NUCLEOTIDE SEQUENCE [LARGE SCALE GENOMIC DNA]</scope>
    <source>
        <strain evidence="2 5">BIOML-A2</strain>
        <strain evidence="3 4">BIOML-A5</strain>
    </source>
</reference>
<dbReference type="EMBL" id="WKPR01000006">
    <property type="protein sequence ID" value="MSB19493.1"/>
    <property type="molecule type" value="Genomic_DNA"/>
</dbReference>
<dbReference type="EMBL" id="WKPO01000007">
    <property type="protein sequence ID" value="MSB48385.1"/>
    <property type="molecule type" value="Genomic_DNA"/>
</dbReference>
<evidence type="ECO:0000313" key="2">
    <source>
        <dbReference type="EMBL" id="MSB19493.1"/>
    </source>
</evidence>
<dbReference type="Proteomes" id="UP000434475">
    <property type="component" value="Unassembled WGS sequence"/>
</dbReference>
<name>A0A174SUP3_FLAPL</name>
<keyword evidence="1" id="KW-1133">Transmembrane helix</keyword>
<keyword evidence="1" id="KW-0472">Membrane</keyword>
<feature type="transmembrane region" description="Helical" evidence="1">
    <location>
        <begin position="6"/>
        <end position="32"/>
    </location>
</feature>
<gene>
    <name evidence="3" type="ORF">GKE90_06685</name>
    <name evidence="2" type="ORF">GKE97_08170</name>
</gene>
<evidence type="ECO:0000256" key="1">
    <source>
        <dbReference type="SAM" id="Phobius"/>
    </source>
</evidence>
<dbReference type="AlphaFoldDB" id="A0A174SUP3"/>
<accession>A0A174SUP3</accession>
<sequence length="93" mass="10881">MNTLILYAMGIASLVVIIAGAFTVVVMIVYYIQVMWSKISACAKNTMEYLQNKQDFEVYKADVLHWDMVKREKALRCRECAYRKKYMDEEAQP</sequence>
<dbReference type="Proteomes" id="UP000429811">
    <property type="component" value="Unassembled WGS sequence"/>
</dbReference>
<proteinExistence type="predicted"/>